<evidence type="ECO:0000313" key="2">
    <source>
        <dbReference type="Proteomes" id="UP001595755"/>
    </source>
</evidence>
<name>A0ABV8S762_9BACL</name>
<keyword evidence="2" id="KW-1185">Reference proteome</keyword>
<proteinExistence type="predicted"/>
<organism evidence="1 2">
    <name type="scientific">Cohnella boryungensis</name>
    <dbReference type="NCBI Taxonomy" id="768479"/>
    <lineage>
        <taxon>Bacteria</taxon>
        <taxon>Bacillati</taxon>
        <taxon>Bacillota</taxon>
        <taxon>Bacilli</taxon>
        <taxon>Bacillales</taxon>
        <taxon>Paenibacillaceae</taxon>
        <taxon>Cohnella</taxon>
    </lineage>
</organism>
<sequence>MSYLSKSKFIKSFMLLVLIVTTVIPGVSSASSKELNEVLAYINQFDAFSKYSSKAVAAYNANLIYNTKNRKAMYDLYKKTIIPNYTIYVNGIKKIKPKNKELARIHKILIQYADTTLKGYIEIQGSISKPPGNTKAFNKGIATIEKGQDYLSRFNEELEKYVEKETLKYLSALPVIKTLPLDFNKDDISERLRPQVWRFYQAYVSAFPSGDTSRSDKLLKAWIASKNEGLNLRGPEQSIQNLNELTLSTINSNDKDELADWAKAVSETTINHVSVTYAEVGGGRAQFTFHLKVDSYTDDSTPLFQIVFYNTGEQYEISSISQI</sequence>
<dbReference type="EMBL" id="JBHSED010000010">
    <property type="protein sequence ID" value="MFC4303201.1"/>
    <property type="molecule type" value="Genomic_DNA"/>
</dbReference>
<dbReference type="Proteomes" id="UP001595755">
    <property type="component" value="Unassembled WGS sequence"/>
</dbReference>
<comment type="caution">
    <text evidence="1">The sequence shown here is derived from an EMBL/GenBank/DDBJ whole genome shotgun (WGS) entry which is preliminary data.</text>
</comment>
<gene>
    <name evidence="1" type="ORF">ACFO1S_07025</name>
</gene>
<protein>
    <recommendedName>
        <fullName evidence="3">NTF2-like N-terminal transpeptidase domain-containing protein</fullName>
    </recommendedName>
</protein>
<evidence type="ECO:0008006" key="3">
    <source>
        <dbReference type="Google" id="ProtNLM"/>
    </source>
</evidence>
<evidence type="ECO:0000313" key="1">
    <source>
        <dbReference type="EMBL" id="MFC4303201.1"/>
    </source>
</evidence>
<dbReference type="RefSeq" id="WP_204605173.1">
    <property type="nucleotide sequence ID" value="NZ_JBHSED010000010.1"/>
</dbReference>
<reference evidence="2" key="1">
    <citation type="journal article" date="2019" name="Int. J. Syst. Evol. Microbiol.">
        <title>The Global Catalogue of Microorganisms (GCM) 10K type strain sequencing project: providing services to taxonomists for standard genome sequencing and annotation.</title>
        <authorList>
            <consortium name="The Broad Institute Genomics Platform"/>
            <consortium name="The Broad Institute Genome Sequencing Center for Infectious Disease"/>
            <person name="Wu L."/>
            <person name="Ma J."/>
        </authorList>
    </citation>
    <scope>NUCLEOTIDE SEQUENCE [LARGE SCALE GENOMIC DNA]</scope>
    <source>
        <strain evidence="2">CGMCC 4.1641</strain>
    </source>
</reference>
<accession>A0ABV8S762</accession>